<keyword evidence="2" id="KW-0732">Signal</keyword>
<proteinExistence type="predicted"/>
<protein>
    <submittedName>
        <fullName evidence="3">Uncharacterized protein</fullName>
    </submittedName>
</protein>
<sequence length="323" mass="31622">MSSRLPLALLAPLALACAPVAHAASLDFSVASPLTARAGVSDLRLLGGAVGAGLSGRGADLSYARGLALPPLGAASAELRAALAWSGGVRLGATATGTAGPVALNLGLAGWTTAATTLDPLAAWALTPTDLRGGGLSAELGARYRLSRALVATADAQLGAQPQLALGVEHRRDLTRTLPPTEGDDPAAPPETETTGTLTLRGGARAGAEVLGLTAGVAYATPAGTVLALDAQAGPARGGREGLGLVASVTAPDLLGEGSRVQAYAAYEPWRIGAAPLRLGAQASLLLGPGTATLNLSGGRDPAGAAGFGVRVGYAFPLGGSGD</sequence>
<feature type="signal peptide" evidence="2">
    <location>
        <begin position="1"/>
        <end position="23"/>
    </location>
</feature>
<evidence type="ECO:0000256" key="2">
    <source>
        <dbReference type="SAM" id="SignalP"/>
    </source>
</evidence>
<evidence type="ECO:0000313" key="4">
    <source>
        <dbReference type="Proteomes" id="UP001595979"/>
    </source>
</evidence>
<dbReference type="PROSITE" id="PS51257">
    <property type="entry name" value="PROKAR_LIPOPROTEIN"/>
    <property type="match status" value="1"/>
</dbReference>
<name>A0ABW1DIW9_9DEIO</name>
<comment type="caution">
    <text evidence="3">The sequence shown here is derived from an EMBL/GenBank/DDBJ whole genome shotgun (WGS) entry which is preliminary data.</text>
</comment>
<dbReference type="Proteomes" id="UP001595979">
    <property type="component" value="Unassembled WGS sequence"/>
</dbReference>
<feature type="chain" id="PRO_5047540334" evidence="2">
    <location>
        <begin position="24"/>
        <end position="323"/>
    </location>
</feature>
<feature type="region of interest" description="Disordered" evidence="1">
    <location>
        <begin position="175"/>
        <end position="197"/>
    </location>
</feature>
<accession>A0ABW1DIW9</accession>
<reference evidence="4" key="1">
    <citation type="journal article" date="2019" name="Int. J. Syst. Evol. Microbiol.">
        <title>The Global Catalogue of Microorganisms (GCM) 10K type strain sequencing project: providing services to taxonomists for standard genome sequencing and annotation.</title>
        <authorList>
            <consortium name="The Broad Institute Genomics Platform"/>
            <consortium name="The Broad Institute Genome Sequencing Center for Infectious Disease"/>
            <person name="Wu L."/>
            <person name="Ma J."/>
        </authorList>
    </citation>
    <scope>NUCLEOTIDE SEQUENCE [LARGE SCALE GENOMIC DNA]</scope>
    <source>
        <strain evidence="4">CGMCC 1.15053</strain>
    </source>
</reference>
<dbReference type="EMBL" id="JBHSOH010000006">
    <property type="protein sequence ID" value="MFC5847923.1"/>
    <property type="molecule type" value="Genomic_DNA"/>
</dbReference>
<evidence type="ECO:0000313" key="3">
    <source>
        <dbReference type="EMBL" id="MFC5847923.1"/>
    </source>
</evidence>
<gene>
    <name evidence="3" type="ORF">ACFPQ6_06325</name>
</gene>
<organism evidence="3 4">
    <name type="scientific">Deinococcus petrolearius</name>
    <dbReference type="NCBI Taxonomy" id="1751295"/>
    <lineage>
        <taxon>Bacteria</taxon>
        <taxon>Thermotogati</taxon>
        <taxon>Deinococcota</taxon>
        <taxon>Deinococci</taxon>
        <taxon>Deinococcales</taxon>
        <taxon>Deinococcaceae</taxon>
        <taxon>Deinococcus</taxon>
    </lineage>
</organism>
<dbReference type="RefSeq" id="WP_380047504.1">
    <property type="nucleotide sequence ID" value="NZ_JBHSOH010000006.1"/>
</dbReference>
<keyword evidence="4" id="KW-1185">Reference proteome</keyword>
<evidence type="ECO:0000256" key="1">
    <source>
        <dbReference type="SAM" id="MobiDB-lite"/>
    </source>
</evidence>